<evidence type="ECO:0000313" key="2">
    <source>
        <dbReference type="EMBL" id="CAF4041402.1"/>
    </source>
</evidence>
<evidence type="ECO:0000313" key="1">
    <source>
        <dbReference type="EMBL" id="CAF1233257.1"/>
    </source>
</evidence>
<dbReference type="EMBL" id="CAJNOK010015841">
    <property type="protein sequence ID" value="CAF1233257.1"/>
    <property type="molecule type" value="Genomic_DNA"/>
</dbReference>
<dbReference type="Proteomes" id="UP000682733">
    <property type="component" value="Unassembled WGS sequence"/>
</dbReference>
<name>A0A8S2PCV3_9BILA</name>
<dbReference type="EMBL" id="CAJOBA010037388">
    <property type="protein sequence ID" value="CAF4041402.1"/>
    <property type="molecule type" value="Genomic_DNA"/>
</dbReference>
<dbReference type="Proteomes" id="UP000677228">
    <property type="component" value="Unassembled WGS sequence"/>
</dbReference>
<dbReference type="AlphaFoldDB" id="A0A8S2PCV3"/>
<evidence type="ECO:0000313" key="3">
    <source>
        <dbReference type="Proteomes" id="UP000682733"/>
    </source>
</evidence>
<dbReference type="InterPro" id="IPR036514">
    <property type="entry name" value="SGNH_hydro_sf"/>
</dbReference>
<dbReference type="SUPFAM" id="SSF52266">
    <property type="entry name" value="SGNH hydrolase"/>
    <property type="match status" value="1"/>
</dbReference>
<sequence length="329" mass="36791">MVKSQLIISTFLNSINKPNSDLKTLSNDELHLLISSLLKVLDDDDSLVTSTLTTDTSINQMINTNTWLKNLVDQHDLLIKTMCMHQQNLLNSSNIKLLSDDISKSTTTPHVNKLQIPKTNSLSHPVAFDDTILNQNKTSTPIKSDSNHMLTVSKTSTPPIPIIISGTSITRTLEQGNCMLNDRLFNVQVRTKPSCTIEQMQELVKLKHFGKPQGLILSIGTINMKYDNPDVALDKTLNLIREFKHAYPDTKLILTTLPPLGILGLKPSVEQVRADIDEYNSRLLALNGDIDVIKVGFNENMLLRDGIHLNSSGTKELTRAIDDYLKKWV</sequence>
<proteinExistence type="predicted"/>
<dbReference type="Gene3D" id="3.40.50.1110">
    <property type="entry name" value="SGNH hydrolase"/>
    <property type="match status" value="1"/>
</dbReference>
<comment type="caution">
    <text evidence="2">The sequence shown here is derived from an EMBL/GenBank/DDBJ whole genome shotgun (WGS) entry which is preliminary data.</text>
</comment>
<accession>A0A8S2PCV3</accession>
<reference evidence="2" key="1">
    <citation type="submission" date="2021-02" db="EMBL/GenBank/DDBJ databases">
        <authorList>
            <person name="Nowell W R."/>
        </authorList>
    </citation>
    <scope>NUCLEOTIDE SEQUENCE</scope>
</reference>
<organism evidence="2 3">
    <name type="scientific">Didymodactylos carnosus</name>
    <dbReference type="NCBI Taxonomy" id="1234261"/>
    <lineage>
        <taxon>Eukaryota</taxon>
        <taxon>Metazoa</taxon>
        <taxon>Spiralia</taxon>
        <taxon>Gnathifera</taxon>
        <taxon>Rotifera</taxon>
        <taxon>Eurotatoria</taxon>
        <taxon>Bdelloidea</taxon>
        <taxon>Philodinida</taxon>
        <taxon>Philodinidae</taxon>
        <taxon>Didymodactylos</taxon>
    </lineage>
</organism>
<protein>
    <submittedName>
        <fullName evidence="2">Uncharacterized protein</fullName>
    </submittedName>
</protein>
<gene>
    <name evidence="1" type="ORF">OVA965_LOCUS25480</name>
    <name evidence="2" type="ORF">TMI583_LOCUS26211</name>
</gene>